<keyword evidence="2" id="KW-1185">Reference proteome</keyword>
<protein>
    <submittedName>
        <fullName evidence="1 3">Uncharacterized protein</fullName>
    </submittedName>
</protein>
<dbReference type="Proteomes" id="UP000267096">
    <property type="component" value="Unassembled WGS sequence"/>
</dbReference>
<evidence type="ECO:0000313" key="2">
    <source>
        <dbReference type="Proteomes" id="UP000267096"/>
    </source>
</evidence>
<dbReference type="AlphaFoldDB" id="A0A0M3JD08"/>
<reference evidence="3" key="1">
    <citation type="submission" date="2017-02" db="UniProtKB">
        <authorList>
            <consortium name="WormBaseParasite"/>
        </authorList>
    </citation>
    <scope>IDENTIFICATION</scope>
</reference>
<sequence length="67" mass="7661">MRSDLVERIAQIEMNKRKVDARFEQLIATLNANQESNQVKKDAQRELLAQITTDTRNNSKTVAILCS</sequence>
<dbReference type="EMBL" id="UYRR01010208">
    <property type="protein sequence ID" value="VDK25281.1"/>
    <property type="molecule type" value="Genomic_DNA"/>
</dbReference>
<name>A0A0M3JD08_ANISI</name>
<organism evidence="3">
    <name type="scientific">Anisakis simplex</name>
    <name type="common">Herring worm</name>
    <dbReference type="NCBI Taxonomy" id="6269"/>
    <lineage>
        <taxon>Eukaryota</taxon>
        <taxon>Metazoa</taxon>
        <taxon>Ecdysozoa</taxon>
        <taxon>Nematoda</taxon>
        <taxon>Chromadorea</taxon>
        <taxon>Rhabditida</taxon>
        <taxon>Spirurina</taxon>
        <taxon>Ascaridomorpha</taxon>
        <taxon>Ascaridoidea</taxon>
        <taxon>Anisakidae</taxon>
        <taxon>Anisakis</taxon>
        <taxon>Anisakis simplex complex</taxon>
    </lineage>
</organism>
<accession>A0A0M3JD08</accession>
<evidence type="ECO:0000313" key="3">
    <source>
        <dbReference type="WBParaSite" id="ASIM_0000549401-mRNA-1"/>
    </source>
</evidence>
<evidence type="ECO:0000313" key="1">
    <source>
        <dbReference type="EMBL" id="VDK25281.1"/>
    </source>
</evidence>
<gene>
    <name evidence="1" type="ORF">ASIM_LOCUS5292</name>
</gene>
<dbReference type="WBParaSite" id="ASIM_0000549401-mRNA-1">
    <property type="protein sequence ID" value="ASIM_0000549401-mRNA-1"/>
    <property type="gene ID" value="ASIM_0000549401"/>
</dbReference>
<proteinExistence type="predicted"/>
<reference evidence="1 2" key="2">
    <citation type="submission" date="2018-11" db="EMBL/GenBank/DDBJ databases">
        <authorList>
            <consortium name="Pathogen Informatics"/>
        </authorList>
    </citation>
    <scope>NUCLEOTIDE SEQUENCE [LARGE SCALE GENOMIC DNA]</scope>
</reference>